<sequence>MGFINNSLIGPIKLPNRLDGNSYLDFLQNTLPDLFEDVPLNLRNQMYFIHDDAPPHFARIVREYLNEQFPGRWIGRGNDAPISWPPRSPCLNPCDFSIWGDLKQKVYSVSFENEEQLWNRIQNAVQELQNEETQRRVHFNFLRRIDFCMKWRFVINDPQKPLYDNANRARPKYTSKFCKEKSNSLKASRVPILKNERKGLWTNHIKPFMVAAPTTVKDLLLSVVVLPSNQ</sequence>
<protein>
    <recommendedName>
        <fullName evidence="3">Transposase</fullName>
    </recommendedName>
</protein>
<dbReference type="GO" id="GO:0003676">
    <property type="term" value="F:nucleic acid binding"/>
    <property type="evidence" value="ECO:0007669"/>
    <property type="project" value="InterPro"/>
</dbReference>
<reference evidence="1" key="1">
    <citation type="journal article" date="2023" name="Insect Mol. Biol.">
        <title>Genome sequencing provides insights into the evolution of gene families encoding plant cell wall-degrading enzymes in longhorned beetles.</title>
        <authorList>
            <person name="Shin N.R."/>
            <person name="Okamura Y."/>
            <person name="Kirsch R."/>
            <person name="Pauchet Y."/>
        </authorList>
    </citation>
    <scope>NUCLEOTIDE SEQUENCE</scope>
    <source>
        <strain evidence="1">AMC_N1</strain>
    </source>
</reference>
<organism evidence="1 2">
    <name type="scientific">Aromia moschata</name>
    <dbReference type="NCBI Taxonomy" id="1265417"/>
    <lineage>
        <taxon>Eukaryota</taxon>
        <taxon>Metazoa</taxon>
        <taxon>Ecdysozoa</taxon>
        <taxon>Arthropoda</taxon>
        <taxon>Hexapoda</taxon>
        <taxon>Insecta</taxon>
        <taxon>Pterygota</taxon>
        <taxon>Neoptera</taxon>
        <taxon>Endopterygota</taxon>
        <taxon>Coleoptera</taxon>
        <taxon>Polyphaga</taxon>
        <taxon>Cucujiformia</taxon>
        <taxon>Chrysomeloidea</taxon>
        <taxon>Cerambycidae</taxon>
        <taxon>Cerambycinae</taxon>
        <taxon>Callichromatini</taxon>
        <taxon>Aromia</taxon>
    </lineage>
</organism>
<evidence type="ECO:0000313" key="1">
    <source>
        <dbReference type="EMBL" id="KAJ8950084.1"/>
    </source>
</evidence>
<dbReference type="PANTHER" id="PTHR47326:SF1">
    <property type="entry name" value="HTH PSQ-TYPE DOMAIN-CONTAINING PROTEIN"/>
    <property type="match status" value="1"/>
</dbReference>
<dbReference type="Gene3D" id="3.30.420.10">
    <property type="entry name" value="Ribonuclease H-like superfamily/Ribonuclease H"/>
    <property type="match status" value="1"/>
</dbReference>
<evidence type="ECO:0000313" key="2">
    <source>
        <dbReference type="Proteomes" id="UP001162162"/>
    </source>
</evidence>
<dbReference type="EMBL" id="JAPWTK010000105">
    <property type="protein sequence ID" value="KAJ8950084.1"/>
    <property type="molecule type" value="Genomic_DNA"/>
</dbReference>
<name>A0AAV8YH25_9CUCU</name>
<evidence type="ECO:0008006" key="3">
    <source>
        <dbReference type="Google" id="ProtNLM"/>
    </source>
</evidence>
<gene>
    <name evidence="1" type="ORF">NQ318_017809</name>
</gene>
<proteinExistence type="predicted"/>
<comment type="caution">
    <text evidence="1">The sequence shown here is derived from an EMBL/GenBank/DDBJ whole genome shotgun (WGS) entry which is preliminary data.</text>
</comment>
<dbReference type="AlphaFoldDB" id="A0AAV8YH25"/>
<keyword evidence="2" id="KW-1185">Reference proteome</keyword>
<accession>A0AAV8YH25</accession>
<dbReference type="Proteomes" id="UP001162162">
    <property type="component" value="Unassembled WGS sequence"/>
</dbReference>
<dbReference type="PANTHER" id="PTHR47326">
    <property type="entry name" value="TRANSPOSABLE ELEMENT TC3 TRANSPOSASE-LIKE PROTEIN"/>
    <property type="match status" value="1"/>
</dbReference>
<dbReference type="InterPro" id="IPR036397">
    <property type="entry name" value="RNaseH_sf"/>
</dbReference>